<reference evidence="1" key="1">
    <citation type="submission" date="2022-12" db="EMBL/GenBank/DDBJ databases">
        <title>Genome Sequence of Lasiodiplodia mahajangana.</title>
        <authorList>
            <person name="Buettner E."/>
        </authorList>
    </citation>
    <scope>NUCLEOTIDE SEQUENCE</scope>
    <source>
        <strain evidence="1">VT137</strain>
    </source>
</reference>
<keyword evidence="2" id="KW-1185">Reference proteome</keyword>
<protein>
    <submittedName>
        <fullName evidence="1">Uncharacterized protein</fullName>
    </submittedName>
</protein>
<sequence length="289" mass="32174">MPSYARTAPKLSQREASPEEDEEHEDEGFGGSPPPSGDEDEMGDKPNQKELNHSREGRVQERTPTVSRFECDEARGEWCDFTLEYDSNIPKVLMLSIVQEAVRKTLIQQIPGIRSCVYVASEKVTNVYTGEEEERPVVHTDGVNLEAMQKYGEFINPNSIKTNDIAAVLRMYGVEAARQSIILELGGVFDGHSISVDKRHLNLIGDYMTRNGSFTPFNRNGLKGNVSPFTKMSFETTLSFLKDALLDGDWDDLTTPSSRIVMGRLGKIGTGAFDVLTRLHVKNGKSHMG</sequence>
<name>A0ACC2IXA0_9PEZI</name>
<dbReference type="Proteomes" id="UP001153332">
    <property type="component" value="Unassembled WGS sequence"/>
</dbReference>
<dbReference type="EMBL" id="JAPUUL010004333">
    <property type="protein sequence ID" value="KAJ8119682.1"/>
    <property type="molecule type" value="Genomic_DNA"/>
</dbReference>
<evidence type="ECO:0000313" key="1">
    <source>
        <dbReference type="EMBL" id="KAJ8119682.1"/>
    </source>
</evidence>
<gene>
    <name evidence="1" type="ORF">O1611_g10554</name>
</gene>
<evidence type="ECO:0000313" key="2">
    <source>
        <dbReference type="Proteomes" id="UP001153332"/>
    </source>
</evidence>
<accession>A0ACC2IXA0</accession>
<proteinExistence type="predicted"/>
<comment type="caution">
    <text evidence="1">The sequence shown here is derived from an EMBL/GenBank/DDBJ whole genome shotgun (WGS) entry which is preliminary data.</text>
</comment>
<organism evidence="1 2">
    <name type="scientific">Lasiodiplodia mahajangana</name>
    <dbReference type="NCBI Taxonomy" id="1108764"/>
    <lineage>
        <taxon>Eukaryota</taxon>
        <taxon>Fungi</taxon>
        <taxon>Dikarya</taxon>
        <taxon>Ascomycota</taxon>
        <taxon>Pezizomycotina</taxon>
        <taxon>Dothideomycetes</taxon>
        <taxon>Dothideomycetes incertae sedis</taxon>
        <taxon>Botryosphaeriales</taxon>
        <taxon>Botryosphaeriaceae</taxon>
        <taxon>Lasiodiplodia</taxon>
    </lineage>
</organism>